<sequence>MNAIEQKPQESLQESLQQVQRLIARHKLVEGLVHKQDMPKHDLVETLVHRQNLVELQHKLDLLHPADIAHILEALPLDERLLVWDLVKAERDGDILLEVSDAVRETLLAHMDSDEILAAAEQLDADEIADLAPDLPQAVVHELMDSLDKEERAQVQSALSYDEHQVGGIMDFEMVTIRDDVSLEVVLRYLRRFEELPNHTDKLFVVDKSDILKGILPLKRLLVNDPDMMVVDIMAQDVVTFRPEEDAGDAAQAFERYDLISAPVVDKQGKLIGRLTVDMMVDIIREDAENEMLNLAGLREDEDLFSSVWASAKNRWPWLAINICTAFVASRVIGAFENTISSLVALSTLMTIVAGIGGNTGNQTSTLIIRGLALNQINASNARRLIIKELGIALLNGLVWGSVMGLIAWLLYKQVSLGLVMMAAMVLNFQVAALVGIFVPLTMHKMGRDPAFGSSVLLTATTDSMGFFIFLGLATAFLL</sequence>
<dbReference type="SUPFAM" id="SSF54631">
    <property type="entry name" value="CBS-domain pair"/>
    <property type="match status" value="1"/>
</dbReference>
<dbReference type="GO" id="GO:0005886">
    <property type="term" value="C:plasma membrane"/>
    <property type="evidence" value="ECO:0007669"/>
    <property type="project" value="UniProtKB-SubCell"/>
</dbReference>
<dbReference type="RefSeq" id="WP_184036741.1">
    <property type="nucleotide sequence ID" value="NZ_JACHHY010000006.1"/>
</dbReference>
<dbReference type="AlphaFoldDB" id="A0A840MKM3"/>
<dbReference type="Proteomes" id="UP000575898">
    <property type="component" value="Unassembled WGS sequence"/>
</dbReference>
<comment type="subcellular location">
    <subcellularLocation>
        <location evidence="9">Cell membrane</location>
        <topology evidence="9">Multi-pass membrane protein</topology>
    </subcellularLocation>
    <subcellularLocation>
        <location evidence="1">Membrane</location>
        <topology evidence="1">Multi-pass membrane protein</topology>
    </subcellularLocation>
</comment>
<evidence type="ECO:0000256" key="9">
    <source>
        <dbReference type="RuleBase" id="RU362011"/>
    </source>
</evidence>
<comment type="function">
    <text evidence="9">Acts as a magnesium transporter.</text>
</comment>
<evidence type="ECO:0000256" key="4">
    <source>
        <dbReference type="ARBA" id="ARBA00022692"/>
    </source>
</evidence>
<dbReference type="Pfam" id="PF00571">
    <property type="entry name" value="CBS"/>
    <property type="match status" value="2"/>
</dbReference>
<dbReference type="EMBL" id="JACHHY010000006">
    <property type="protein sequence ID" value="MBB5018055.1"/>
    <property type="molecule type" value="Genomic_DNA"/>
</dbReference>
<keyword evidence="7 9" id="KW-0472">Membrane</keyword>
<comment type="caution">
    <text evidence="11">The sequence shown here is derived from an EMBL/GenBank/DDBJ whole genome shotgun (WGS) entry which is preliminary data.</text>
</comment>
<feature type="transmembrane region" description="Helical" evidence="9">
    <location>
        <begin position="418"/>
        <end position="439"/>
    </location>
</feature>
<keyword evidence="9" id="KW-0479">Metal-binding</keyword>
<evidence type="ECO:0000256" key="2">
    <source>
        <dbReference type="ARBA" id="ARBA00009749"/>
    </source>
</evidence>
<reference evidence="11 12" key="1">
    <citation type="submission" date="2020-08" db="EMBL/GenBank/DDBJ databases">
        <title>Genomic Encyclopedia of Type Strains, Phase IV (KMG-IV): sequencing the most valuable type-strain genomes for metagenomic binning, comparative biology and taxonomic classification.</title>
        <authorList>
            <person name="Goeker M."/>
        </authorList>
    </citation>
    <scope>NUCLEOTIDE SEQUENCE [LARGE SCALE GENOMIC DNA]</scope>
    <source>
        <strain evidence="11 12">DSM 27165</strain>
    </source>
</reference>
<proteinExistence type="inferred from homology"/>
<dbReference type="CDD" id="cd04606">
    <property type="entry name" value="CBS_pair_Mg_transporter"/>
    <property type="match status" value="1"/>
</dbReference>
<evidence type="ECO:0000256" key="5">
    <source>
        <dbReference type="ARBA" id="ARBA00022842"/>
    </source>
</evidence>
<dbReference type="SUPFAM" id="SSF158791">
    <property type="entry name" value="MgtE N-terminal domain-like"/>
    <property type="match status" value="1"/>
</dbReference>
<dbReference type="InterPro" id="IPR038076">
    <property type="entry name" value="MgtE_N_sf"/>
</dbReference>
<evidence type="ECO:0000259" key="10">
    <source>
        <dbReference type="PROSITE" id="PS51371"/>
    </source>
</evidence>
<dbReference type="PANTHER" id="PTHR43773:SF1">
    <property type="entry name" value="MAGNESIUM TRANSPORTER MGTE"/>
    <property type="match status" value="1"/>
</dbReference>
<feature type="domain" description="CBS" evidence="10">
    <location>
        <begin position="234"/>
        <end position="292"/>
    </location>
</feature>
<evidence type="ECO:0000256" key="7">
    <source>
        <dbReference type="ARBA" id="ARBA00023136"/>
    </source>
</evidence>
<dbReference type="InterPro" id="IPR046342">
    <property type="entry name" value="CBS_dom_sf"/>
</dbReference>
<dbReference type="PANTHER" id="PTHR43773">
    <property type="entry name" value="MAGNESIUM TRANSPORTER MGTE"/>
    <property type="match status" value="1"/>
</dbReference>
<evidence type="ECO:0000313" key="12">
    <source>
        <dbReference type="Proteomes" id="UP000575898"/>
    </source>
</evidence>
<dbReference type="Gene3D" id="1.25.60.10">
    <property type="entry name" value="MgtE N-terminal domain-like"/>
    <property type="match status" value="1"/>
</dbReference>
<dbReference type="InterPro" id="IPR006669">
    <property type="entry name" value="MgtE_transporter"/>
</dbReference>
<keyword evidence="5 9" id="KW-0460">Magnesium</keyword>
<feature type="transmembrane region" description="Helical" evidence="9">
    <location>
        <begin position="451"/>
        <end position="478"/>
    </location>
</feature>
<evidence type="ECO:0000256" key="8">
    <source>
        <dbReference type="PROSITE-ProRule" id="PRU00703"/>
    </source>
</evidence>
<keyword evidence="8" id="KW-0129">CBS domain</keyword>
<dbReference type="InterPro" id="IPR006667">
    <property type="entry name" value="SLC41_membr_dom"/>
</dbReference>
<keyword evidence="12" id="KW-1185">Reference proteome</keyword>
<feature type="transmembrane region" description="Helical" evidence="9">
    <location>
        <begin position="390"/>
        <end position="412"/>
    </location>
</feature>
<dbReference type="NCBIfam" id="TIGR00400">
    <property type="entry name" value="mgtE"/>
    <property type="match status" value="1"/>
</dbReference>
<dbReference type="SMART" id="SM00116">
    <property type="entry name" value="CBS"/>
    <property type="match status" value="2"/>
</dbReference>
<evidence type="ECO:0000256" key="3">
    <source>
        <dbReference type="ARBA" id="ARBA00022448"/>
    </source>
</evidence>
<dbReference type="Gene3D" id="1.10.357.20">
    <property type="entry name" value="SLC41 divalent cation transporters, integral membrane domain"/>
    <property type="match status" value="1"/>
</dbReference>
<comment type="caution">
    <text evidence="9">Lacks conserved residue(s) required for the propagation of feature annotation.</text>
</comment>
<protein>
    <recommendedName>
        <fullName evidence="9">Magnesium transporter MgtE</fullName>
    </recommendedName>
</protein>
<dbReference type="InterPro" id="IPR000644">
    <property type="entry name" value="CBS_dom"/>
</dbReference>
<accession>A0A840MKM3</accession>
<dbReference type="FunFam" id="3.10.580.10:FF:000025">
    <property type="entry name" value="Magnesium transporter MgtE"/>
    <property type="match status" value="1"/>
</dbReference>
<name>A0A840MKM3_9PROT</name>
<dbReference type="InterPro" id="IPR006668">
    <property type="entry name" value="Mg_transptr_MgtE_intracell_dom"/>
</dbReference>
<dbReference type="SMART" id="SM00924">
    <property type="entry name" value="MgtE_N"/>
    <property type="match status" value="1"/>
</dbReference>
<organism evidence="11 12">
    <name type="scientific">Chitinivorax tropicus</name>
    <dbReference type="NCBI Taxonomy" id="714531"/>
    <lineage>
        <taxon>Bacteria</taxon>
        <taxon>Pseudomonadati</taxon>
        <taxon>Pseudomonadota</taxon>
        <taxon>Betaproteobacteria</taxon>
        <taxon>Chitinivorax</taxon>
    </lineage>
</organism>
<dbReference type="PROSITE" id="PS51371">
    <property type="entry name" value="CBS"/>
    <property type="match status" value="1"/>
</dbReference>
<comment type="subunit">
    <text evidence="9">Homodimer.</text>
</comment>
<keyword evidence="6 9" id="KW-1133">Transmembrane helix</keyword>
<keyword evidence="9" id="KW-1003">Cell membrane</keyword>
<dbReference type="InterPro" id="IPR036739">
    <property type="entry name" value="SLC41_membr_dom_sf"/>
</dbReference>
<keyword evidence="4 9" id="KW-0812">Transmembrane</keyword>
<dbReference type="Pfam" id="PF03448">
    <property type="entry name" value="MgtE_N"/>
    <property type="match status" value="1"/>
</dbReference>
<gene>
    <name evidence="11" type="ORF">HNQ59_001340</name>
</gene>
<evidence type="ECO:0000256" key="6">
    <source>
        <dbReference type="ARBA" id="ARBA00022989"/>
    </source>
</evidence>
<evidence type="ECO:0000313" key="11">
    <source>
        <dbReference type="EMBL" id="MBB5018055.1"/>
    </source>
</evidence>
<evidence type="ECO:0000256" key="1">
    <source>
        <dbReference type="ARBA" id="ARBA00004141"/>
    </source>
</evidence>
<dbReference type="Pfam" id="PF01769">
    <property type="entry name" value="MgtE"/>
    <property type="match status" value="1"/>
</dbReference>
<dbReference type="SUPFAM" id="SSF161093">
    <property type="entry name" value="MgtE membrane domain-like"/>
    <property type="match status" value="1"/>
</dbReference>
<comment type="similarity">
    <text evidence="2 9">Belongs to the SLC41A transporter family.</text>
</comment>
<dbReference type="GO" id="GO:0046872">
    <property type="term" value="F:metal ion binding"/>
    <property type="evidence" value="ECO:0007669"/>
    <property type="project" value="UniProtKB-KW"/>
</dbReference>
<dbReference type="GO" id="GO:0015095">
    <property type="term" value="F:magnesium ion transmembrane transporter activity"/>
    <property type="evidence" value="ECO:0007669"/>
    <property type="project" value="UniProtKB-UniRule"/>
</dbReference>
<dbReference type="Gene3D" id="3.10.580.10">
    <property type="entry name" value="CBS-domain"/>
    <property type="match status" value="1"/>
</dbReference>
<keyword evidence="3 9" id="KW-0813">Transport</keyword>